<accession>A0A1H0EUN8</accession>
<gene>
    <name evidence="3" type="ORF">SAMN04487900_10454</name>
    <name evidence="2" type="ORF">SAMN04487901_103140</name>
</gene>
<dbReference type="RefSeq" id="WP_091815191.1">
    <property type="nucleotide sequence ID" value="NZ_FNCQ01000003.1"/>
</dbReference>
<dbReference type="SMART" id="SM00245">
    <property type="entry name" value="TSPc"/>
    <property type="match status" value="1"/>
</dbReference>
<dbReference type="InterPro" id="IPR005151">
    <property type="entry name" value="Tail-specific_protease"/>
</dbReference>
<sequence>MRKLLYIFCLIPLFISCVDEEEFADTPQGNMEALWKIIDEHYCFLDYKQQEYGLDWDAVHQKYKERVKGQLTRKQQFEVLCDMLGELRDGHVNLSAAHDIGRYWSWFEDYPTNFSDTLIRRYMGTDYQIASGISYKILDDNIGYIRYESFSDPIGEGNLNEALSHMILCRGLIIDIRSNGGGMLTNAEKLAARFCQEKTLVGYYQHKTGPGHQDFSDKEARYLEPSANVRWNKPAVVLTNRRVYSAANEFAVYMKTLPNVRLVGDHTGGGAGMPFSSSLPCGWSVRFSAVPMYDAQGESAEFGIEPDYNVQQTDEDFAKGRDTLIEFARQLLVQ</sequence>
<dbReference type="PANTHER" id="PTHR11261">
    <property type="entry name" value="INTERPHOTORECEPTOR RETINOID-BINDING PROTEIN"/>
    <property type="match status" value="1"/>
</dbReference>
<feature type="domain" description="Tail specific protease" evidence="1">
    <location>
        <begin position="111"/>
        <end position="311"/>
    </location>
</feature>
<reference evidence="2 5" key="1">
    <citation type="submission" date="2016-10" db="EMBL/GenBank/DDBJ databases">
        <authorList>
            <person name="de Groot N.N."/>
        </authorList>
    </citation>
    <scope>NUCLEOTIDE SEQUENCE [LARGE SCALE GENOMIC DNA]</scope>
    <source>
        <strain evidence="5">BP1-145</strain>
        <strain evidence="2">BP1-148</strain>
    </source>
</reference>
<dbReference type="Gene3D" id="3.30.750.44">
    <property type="match status" value="1"/>
</dbReference>
<evidence type="ECO:0000313" key="3">
    <source>
        <dbReference type="EMBL" id="SDN85979.1"/>
    </source>
</evidence>
<dbReference type="EMBL" id="FNIW01000004">
    <property type="protein sequence ID" value="SDN85979.1"/>
    <property type="molecule type" value="Genomic_DNA"/>
</dbReference>
<dbReference type="PROSITE" id="PS51257">
    <property type="entry name" value="PROKAR_LIPOPROTEIN"/>
    <property type="match status" value="1"/>
</dbReference>
<accession>A0A1G7TUD5</accession>
<dbReference type="Gene3D" id="3.90.226.10">
    <property type="entry name" value="2-enoyl-CoA Hydratase, Chain A, domain 1"/>
    <property type="match status" value="1"/>
</dbReference>
<dbReference type="AlphaFoldDB" id="A0A1H0EUN8"/>
<dbReference type="GO" id="GO:0006508">
    <property type="term" value="P:proteolysis"/>
    <property type="evidence" value="ECO:0007669"/>
    <property type="project" value="UniProtKB-KW"/>
</dbReference>
<reference evidence="3 4" key="2">
    <citation type="submission" date="2016-10" db="EMBL/GenBank/DDBJ databases">
        <authorList>
            <person name="Varghese N."/>
            <person name="Submissions S."/>
        </authorList>
    </citation>
    <scope>NUCLEOTIDE SEQUENCE</scope>
    <source>
        <strain evidence="3">BP1-145</strain>
        <strain evidence="4">BP1-148</strain>
    </source>
</reference>
<dbReference type="InterPro" id="IPR029045">
    <property type="entry name" value="ClpP/crotonase-like_dom_sf"/>
</dbReference>
<keyword evidence="3" id="KW-0645">Protease</keyword>
<keyword evidence="3" id="KW-0378">Hydrolase</keyword>
<keyword evidence="4" id="KW-1185">Reference proteome</keyword>
<dbReference type="PANTHER" id="PTHR11261:SF3">
    <property type="entry name" value="RETINOL-BINDING PROTEIN 3"/>
    <property type="match status" value="1"/>
</dbReference>
<evidence type="ECO:0000313" key="2">
    <source>
        <dbReference type="EMBL" id="SDG38858.1"/>
    </source>
</evidence>
<dbReference type="Proteomes" id="UP000199134">
    <property type="component" value="Unassembled WGS sequence"/>
</dbReference>
<protein>
    <submittedName>
        <fullName evidence="3">Tricorn protease C1 domain-containing protein</fullName>
    </submittedName>
</protein>
<dbReference type="GO" id="GO:0008236">
    <property type="term" value="F:serine-type peptidase activity"/>
    <property type="evidence" value="ECO:0007669"/>
    <property type="project" value="InterPro"/>
</dbReference>
<dbReference type="InterPro" id="IPR028204">
    <property type="entry name" value="Tricorn_C1"/>
</dbReference>
<organism evidence="3 5">
    <name type="scientific">Prevotella communis</name>
    <dbReference type="NCBI Taxonomy" id="2913614"/>
    <lineage>
        <taxon>Bacteria</taxon>
        <taxon>Pseudomonadati</taxon>
        <taxon>Bacteroidota</taxon>
        <taxon>Bacteroidia</taxon>
        <taxon>Bacteroidales</taxon>
        <taxon>Prevotellaceae</taxon>
        <taxon>Prevotella</taxon>
    </lineage>
</organism>
<dbReference type="Pfam" id="PF03572">
    <property type="entry name" value="Peptidase_S41"/>
    <property type="match status" value="1"/>
</dbReference>
<evidence type="ECO:0000313" key="4">
    <source>
        <dbReference type="Proteomes" id="UP000198779"/>
    </source>
</evidence>
<proteinExistence type="predicted"/>
<dbReference type="Pfam" id="PF14684">
    <property type="entry name" value="Tricorn_C1"/>
    <property type="match status" value="1"/>
</dbReference>
<name>A0A1H0EUN8_9BACT</name>
<dbReference type="CDD" id="cd07563">
    <property type="entry name" value="Peptidase_S41_IRBP"/>
    <property type="match status" value="1"/>
</dbReference>
<dbReference type="SUPFAM" id="SSF52096">
    <property type="entry name" value="ClpP/crotonase"/>
    <property type="match status" value="1"/>
</dbReference>
<evidence type="ECO:0000259" key="1">
    <source>
        <dbReference type="SMART" id="SM00245"/>
    </source>
</evidence>
<dbReference type="Proteomes" id="UP000198779">
    <property type="component" value="Unassembled WGS sequence"/>
</dbReference>
<dbReference type="OrthoDB" id="6397760at2"/>
<evidence type="ECO:0000313" key="5">
    <source>
        <dbReference type="Proteomes" id="UP000199134"/>
    </source>
</evidence>
<dbReference type="STRING" id="645274.SAMN04487901_103140"/>
<dbReference type="EMBL" id="FNCQ01000003">
    <property type="protein sequence ID" value="SDG38858.1"/>
    <property type="molecule type" value="Genomic_DNA"/>
</dbReference>